<evidence type="ECO:0000313" key="10">
    <source>
        <dbReference type="EMBL" id="CAG7830334.1"/>
    </source>
</evidence>
<feature type="region of interest" description="Disordered" evidence="6">
    <location>
        <begin position="1"/>
        <end position="157"/>
    </location>
</feature>
<evidence type="ECO:0000256" key="2">
    <source>
        <dbReference type="ARBA" id="ARBA00004603"/>
    </source>
</evidence>
<evidence type="ECO:0000259" key="9">
    <source>
        <dbReference type="PROSITE" id="PS51259"/>
    </source>
</evidence>
<sequence length="1369" mass="157451">MPRNSFKWGSKSPPKETNAPDKSVLKHKQSPHPPQKSDTNSNELQRQPPAEAPELSSAIVNESAPSDHLLLVQKPQEEARSNSNDAGDEVKNIERALQPLASITKSKGGEVPGDKSGPLGISPPQQIKRPVLVGADPPPPDPMQGQHGSIIIPQPQPDPPVPLPRHVYLIKEKSNQSHPTEERKAFGSVQLDKSQNEMLMPSGTRGIPGISGARYGPHKSNLSGPVPPVGTVIDNKRRKSSGRSSNFYGSQIPKKDDVFELTIYDKKSAPHENLFQEHKAHLVTPHTLYKEALYTSIHYLGLPTLRFPSTKEDLCLYSHVAFKAEPRDQITAMEHVVGEAFPLTVINTNVRRADMVEARDNTNLPSTYCIVAVETDKSLVEFQIETQEWGRISTGTPLRPVEAKHPQSHNRPVPEKRFDQIYSNVPPSIKTTVQPLTRCPIWDQRFQCLALRPSVDILTIEMWDNDCVTADTHSSKRLKNKPAKHDLFIGKVSLPVKDIPCEGEAKWRYIKGTTHRKREATGRLLIEIWLTHAYRHGKNYEEYTEPRIVLEMLWDHILRYESNRFTGEWNGDIPPAATCLLFQYALQTGISEASQAIIRWNAYAKYNLGLFALERRLTELETSLEKARDWKDVRECELETNMIMLAIERILPVIRNHLHETQETVHEAVKAIKHCREILAKFQCQSGVFKVQFWIEAEIRMAILEWYQAKFSELITNNQQGPKAWEVVECIARVINEVNRQMRECELKWKPVFWLDGLIHYMPLAYDEFQKMIIHDVETVCYYTLRHYDSNTKLREVLVCMDSDVRHVCRALFDLYVETQVFVGDQENIFGTVQECYYYLNRYHRWFRPVLVLWLGYALIRAADMISYSIKIDNIVVENETVMTSSSATDAGMVYHQLTTFWQQLNWPDVAEGYVILHYIFEVMCFITILYARLKRDKLEQEGYFDTVDRFDISERFCTCINNIEHVKECLIKIPDEIQMDQILTSLDEAVGEPFARNHRLRVNKLLTGTLSHIELQFKKILFGVAERVRPEIREACRECFLFLEDKTKTEEDALIPILTYLEDNIVILHKSLLELNFIRVLQMFWNVTCQEMLHAVKKFTKTKDVRNEKCFFDRLNTVRVLMVSYFQGGGGGLNETEIDSKYYRQMQLFLTCLSLPTDTLIAAYFREAAEEQMEIKELSNLGRLTVRVSYHSGMLSIEVICASNLSARDEPSKLFSFCTNKEASSDPQVEVSLMPPQNFPDVKSQKTEIIWKSQNPIFNQKFSWNVAEEKCKQLESVIVFTVRDYDRLTRDDFLGQAVVPIAQMPGLLKIRPVAQPMQLQLRSADVKNNPVLAILGNRHWDSHALNFVQEQHKRVVTIKDEAPLKLNR</sequence>
<comment type="caution">
    <text evidence="10">The sequence shown here is derived from an EMBL/GenBank/DDBJ whole genome shotgun (WGS) entry which is preliminary data.</text>
</comment>
<keyword evidence="5" id="KW-0967">Endosome</keyword>
<evidence type="ECO:0000256" key="5">
    <source>
        <dbReference type="ARBA" id="ARBA00022753"/>
    </source>
</evidence>
<dbReference type="Proteomes" id="UP000708208">
    <property type="component" value="Unassembled WGS sequence"/>
</dbReference>
<dbReference type="PROSITE" id="PS51258">
    <property type="entry name" value="MHD1"/>
    <property type="match status" value="1"/>
</dbReference>
<evidence type="ECO:0000256" key="1">
    <source>
        <dbReference type="ARBA" id="ARBA00004496"/>
    </source>
</evidence>
<keyword evidence="4" id="KW-0963">Cytoplasm</keyword>
<protein>
    <submittedName>
        <fullName evidence="10">Uncharacterized protein</fullName>
    </submittedName>
</protein>
<dbReference type="GO" id="GO:0005770">
    <property type="term" value="C:late endosome"/>
    <property type="evidence" value="ECO:0007669"/>
    <property type="project" value="UniProtKB-SubCell"/>
</dbReference>
<organism evidence="10 11">
    <name type="scientific">Allacma fusca</name>
    <dbReference type="NCBI Taxonomy" id="39272"/>
    <lineage>
        <taxon>Eukaryota</taxon>
        <taxon>Metazoa</taxon>
        <taxon>Ecdysozoa</taxon>
        <taxon>Arthropoda</taxon>
        <taxon>Hexapoda</taxon>
        <taxon>Collembola</taxon>
        <taxon>Symphypleona</taxon>
        <taxon>Sminthuridae</taxon>
        <taxon>Allacma</taxon>
    </lineage>
</organism>
<keyword evidence="11" id="KW-1185">Reference proteome</keyword>
<feature type="region of interest" description="Disordered" evidence="6">
    <location>
        <begin position="198"/>
        <end position="249"/>
    </location>
</feature>
<dbReference type="OrthoDB" id="7976202at2759"/>
<feature type="compositionally biased region" description="Polar residues" evidence="6">
    <location>
        <begin position="36"/>
        <end position="45"/>
    </location>
</feature>
<dbReference type="Pfam" id="PF00168">
    <property type="entry name" value="C2"/>
    <property type="match status" value="2"/>
</dbReference>
<dbReference type="PROSITE" id="PS51259">
    <property type="entry name" value="MHD2"/>
    <property type="match status" value="1"/>
</dbReference>
<evidence type="ECO:0000259" key="8">
    <source>
        <dbReference type="PROSITE" id="PS51258"/>
    </source>
</evidence>
<dbReference type="EMBL" id="CAJVCH010555406">
    <property type="protein sequence ID" value="CAG7830334.1"/>
    <property type="molecule type" value="Genomic_DNA"/>
</dbReference>
<feature type="domain" description="MHD1" evidence="8">
    <location>
        <begin position="813"/>
        <end position="935"/>
    </location>
</feature>
<dbReference type="InterPro" id="IPR052095">
    <property type="entry name" value="UNC-13_domain"/>
</dbReference>
<dbReference type="InterPro" id="IPR014772">
    <property type="entry name" value="Munc13_dom-2"/>
</dbReference>
<dbReference type="PANTHER" id="PTHR45999:SF4">
    <property type="entry name" value="UNC-13-4A, ISOFORM B"/>
    <property type="match status" value="1"/>
</dbReference>
<evidence type="ECO:0000256" key="3">
    <source>
        <dbReference type="ARBA" id="ARBA00022483"/>
    </source>
</evidence>
<gene>
    <name evidence="10" type="ORF">AFUS01_LOCUS40145</name>
</gene>
<evidence type="ECO:0000256" key="4">
    <source>
        <dbReference type="ARBA" id="ARBA00022490"/>
    </source>
</evidence>
<feature type="domain" description="C2" evidence="7">
    <location>
        <begin position="324"/>
        <end position="509"/>
    </location>
</feature>
<name>A0A8J2LCF4_9HEXA</name>
<accession>A0A8J2LCF4</accession>
<evidence type="ECO:0000313" key="11">
    <source>
        <dbReference type="Proteomes" id="UP000708208"/>
    </source>
</evidence>
<dbReference type="PROSITE" id="PS50004">
    <property type="entry name" value="C2"/>
    <property type="match status" value="2"/>
</dbReference>
<dbReference type="GO" id="GO:0099503">
    <property type="term" value="C:secretory vesicle"/>
    <property type="evidence" value="ECO:0007669"/>
    <property type="project" value="TreeGrafter"/>
</dbReference>
<dbReference type="PANTHER" id="PTHR45999">
    <property type="entry name" value="UNC-13-4A, ISOFORM B"/>
    <property type="match status" value="1"/>
</dbReference>
<reference evidence="10" key="1">
    <citation type="submission" date="2021-06" db="EMBL/GenBank/DDBJ databases">
        <authorList>
            <person name="Hodson N. C."/>
            <person name="Mongue J. A."/>
            <person name="Jaron S. K."/>
        </authorList>
    </citation>
    <scope>NUCLEOTIDE SEQUENCE</scope>
</reference>
<dbReference type="SMART" id="SM00239">
    <property type="entry name" value="C2"/>
    <property type="match status" value="2"/>
</dbReference>
<dbReference type="InterPro" id="IPR000008">
    <property type="entry name" value="C2_dom"/>
</dbReference>
<evidence type="ECO:0000256" key="6">
    <source>
        <dbReference type="SAM" id="MobiDB-lite"/>
    </source>
</evidence>
<dbReference type="InterPro" id="IPR014770">
    <property type="entry name" value="Munc13_1"/>
</dbReference>
<feature type="domain" description="C2" evidence="7">
    <location>
        <begin position="1181"/>
        <end position="1318"/>
    </location>
</feature>
<feature type="domain" description="MHD2" evidence="9">
    <location>
        <begin position="1052"/>
        <end position="1165"/>
    </location>
</feature>
<dbReference type="GO" id="GO:0006887">
    <property type="term" value="P:exocytosis"/>
    <property type="evidence" value="ECO:0007669"/>
    <property type="project" value="UniProtKB-KW"/>
</dbReference>
<evidence type="ECO:0000259" key="7">
    <source>
        <dbReference type="PROSITE" id="PS50004"/>
    </source>
</evidence>
<feature type="region of interest" description="Disordered" evidence="6">
    <location>
        <begin position="395"/>
        <end position="414"/>
    </location>
</feature>
<comment type="subcellular location">
    <subcellularLocation>
        <location evidence="1">Cytoplasm</location>
    </subcellularLocation>
    <subcellularLocation>
        <location evidence="2">Late endosome</location>
    </subcellularLocation>
</comment>
<keyword evidence="3" id="KW-0268">Exocytosis</keyword>
<proteinExistence type="predicted"/>